<dbReference type="AlphaFoldDB" id="A0A3L6NIP8"/>
<proteinExistence type="predicted"/>
<gene>
    <name evidence="1" type="ORF">BFJ65_g8247</name>
</gene>
<evidence type="ECO:0000313" key="2">
    <source>
        <dbReference type="Proteomes" id="UP000270866"/>
    </source>
</evidence>
<sequence>MVYTLVYGVLRVTDVSGFVRSKSDVQQPTRYTQRDQAHPETRASEIWTNPDLLAFRSPISGPVHPSHGITDDIEGRTNSNIAMSAQIFNGRAPVQDQYGGGFGKSKRNRIE</sequence>
<evidence type="ECO:0000313" key="1">
    <source>
        <dbReference type="EMBL" id="RKK17928.1"/>
    </source>
</evidence>
<name>A0A3L6NIP8_FUSOX</name>
<dbReference type="EMBL" id="MRCU01000005">
    <property type="protein sequence ID" value="RKK17928.1"/>
    <property type="molecule type" value="Genomic_DNA"/>
</dbReference>
<protein>
    <submittedName>
        <fullName evidence="1">Uncharacterized protein</fullName>
    </submittedName>
</protein>
<accession>A0A3L6NIP8</accession>
<reference evidence="1 2" key="1">
    <citation type="journal article" date="2018" name="Sci. Rep.">
        <title>Characterisation of pathogen-specific regions and novel effector candidates in Fusarium oxysporum f. sp. cepae.</title>
        <authorList>
            <person name="Armitage A.D."/>
            <person name="Taylor A."/>
            <person name="Sobczyk M.K."/>
            <person name="Baxter L."/>
            <person name="Greenfield B.P."/>
            <person name="Bates H.J."/>
            <person name="Wilson F."/>
            <person name="Jackson A.C."/>
            <person name="Ott S."/>
            <person name="Harrison R.J."/>
            <person name="Clarkson J.P."/>
        </authorList>
    </citation>
    <scope>NUCLEOTIDE SEQUENCE [LARGE SCALE GENOMIC DNA]</scope>
    <source>
        <strain evidence="1 2">FoC_Fus2</strain>
    </source>
</reference>
<comment type="caution">
    <text evidence="1">The sequence shown here is derived from an EMBL/GenBank/DDBJ whole genome shotgun (WGS) entry which is preliminary data.</text>
</comment>
<organism evidence="1 2">
    <name type="scientific">Fusarium oxysporum f. sp. cepae</name>
    <dbReference type="NCBI Taxonomy" id="396571"/>
    <lineage>
        <taxon>Eukaryota</taxon>
        <taxon>Fungi</taxon>
        <taxon>Dikarya</taxon>
        <taxon>Ascomycota</taxon>
        <taxon>Pezizomycotina</taxon>
        <taxon>Sordariomycetes</taxon>
        <taxon>Hypocreomycetidae</taxon>
        <taxon>Hypocreales</taxon>
        <taxon>Nectriaceae</taxon>
        <taxon>Fusarium</taxon>
        <taxon>Fusarium oxysporum species complex</taxon>
    </lineage>
</organism>
<dbReference type="Proteomes" id="UP000270866">
    <property type="component" value="Unassembled WGS sequence"/>
</dbReference>